<keyword evidence="2" id="KW-1185">Reference proteome</keyword>
<evidence type="ECO:0000313" key="1">
    <source>
        <dbReference type="EMBL" id="CAG8738350.1"/>
    </source>
</evidence>
<dbReference type="Proteomes" id="UP000789342">
    <property type="component" value="Unassembled WGS sequence"/>
</dbReference>
<feature type="non-terminal residue" evidence="1">
    <location>
        <position position="1"/>
    </location>
</feature>
<dbReference type="EMBL" id="CAJVPV010029320">
    <property type="protein sequence ID" value="CAG8738350.1"/>
    <property type="molecule type" value="Genomic_DNA"/>
</dbReference>
<evidence type="ECO:0000313" key="2">
    <source>
        <dbReference type="Proteomes" id="UP000789342"/>
    </source>
</evidence>
<sequence length="90" mass="10524">LPKGGVALRKCESYMDYALLHNQRAFIKKVEDHEEEEEQLFHLDNMIQILDFFLKNLLNVHLINGVCCNDYTLYPCNRGHVAYYLGFGET</sequence>
<accession>A0A9N9NKN8</accession>
<reference evidence="1" key="1">
    <citation type="submission" date="2021-06" db="EMBL/GenBank/DDBJ databases">
        <authorList>
            <person name="Kallberg Y."/>
            <person name="Tangrot J."/>
            <person name="Rosling A."/>
        </authorList>
    </citation>
    <scope>NUCLEOTIDE SEQUENCE</scope>
    <source>
        <strain evidence="1">CL551</strain>
    </source>
</reference>
<proteinExistence type="predicted"/>
<protein>
    <submittedName>
        <fullName evidence="1">1889_t:CDS:1</fullName>
    </submittedName>
</protein>
<organism evidence="1 2">
    <name type="scientific">Acaulospora morrowiae</name>
    <dbReference type="NCBI Taxonomy" id="94023"/>
    <lineage>
        <taxon>Eukaryota</taxon>
        <taxon>Fungi</taxon>
        <taxon>Fungi incertae sedis</taxon>
        <taxon>Mucoromycota</taxon>
        <taxon>Glomeromycotina</taxon>
        <taxon>Glomeromycetes</taxon>
        <taxon>Diversisporales</taxon>
        <taxon>Acaulosporaceae</taxon>
        <taxon>Acaulospora</taxon>
    </lineage>
</organism>
<comment type="caution">
    <text evidence="1">The sequence shown here is derived from an EMBL/GenBank/DDBJ whole genome shotgun (WGS) entry which is preliminary data.</text>
</comment>
<dbReference type="AlphaFoldDB" id="A0A9N9NKN8"/>
<name>A0A9N9NKN8_9GLOM</name>
<gene>
    <name evidence="1" type="ORF">AMORRO_LOCUS14535</name>
</gene>